<comment type="caution">
    <text evidence="7">The sequence shown here is derived from an EMBL/GenBank/DDBJ whole genome shotgun (WGS) entry which is preliminary data.</text>
</comment>
<dbReference type="InterPro" id="IPR003126">
    <property type="entry name" value="Znf_UBR"/>
</dbReference>
<dbReference type="GO" id="GO:0005737">
    <property type="term" value="C:cytoplasm"/>
    <property type="evidence" value="ECO:0007669"/>
    <property type="project" value="TreeGrafter"/>
</dbReference>
<feature type="region of interest" description="Disordered" evidence="5">
    <location>
        <begin position="15"/>
        <end position="47"/>
    </location>
</feature>
<dbReference type="PANTHER" id="PTHR21497:SF24">
    <property type="entry name" value="E3 UBIQUITIN-PROTEIN LIGASE UBR1"/>
    <property type="match status" value="1"/>
</dbReference>
<dbReference type="GO" id="GO:0016567">
    <property type="term" value="P:protein ubiquitination"/>
    <property type="evidence" value="ECO:0007669"/>
    <property type="project" value="UniProtKB-UniRule"/>
</dbReference>
<keyword evidence="4" id="KW-0833">Ubl conjugation pathway</keyword>
<proteinExistence type="inferred from homology"/>
<keyword evidence="3 4" id="KW-0862">Zinc</keyword>
<feature type="compositionally biased region" description="Basic and acidic residues" evidence="5">
    <location>
        <begin position="23"/>
        <end position="42"/>
    </location>
</feature>
<evidence type="ECO:0000256" key="1">
    <source>
        <dbReference type="ARBA" id="ARBA00022723"/>
    </source>
</evidence>
<keyword evidence="2 4" id="KW-0863">Zinc-finger</keyword>
<evidence type="ECO:0000256" key="2">
    <source>
        <dbReference type="ARBA" id="ARBA00022771"/>
    </source>
</evidence>
<dbReference type="Pfam" id="PF02207">
    <property type="entry name" value="zf-UBR"/>
    <property type="match status" value="1"/>
</dbReference>
<dbReference type="Proteomes" id="UP000054636">
    <property type="component" value="Unassembled WGS sequence"/>
</dbReference>
<comment type="similarity">
    <text evidence="4">Belongs to the E3 ubiquitin-protein ligase UBR1-like family.</text>
</comment>
<dbReference type="Gene3D" id="2.10.110.30">
    <property type="match status" value="1"/>
</dbReference>
<evidence type="ECO:0000259" key="6">
    <source>
        <dbReference type="Pfam" id="PF02207"/>
    </source>
</evidence>
<dbReference type="EMBL" id="LNFP01000849">
    <property type="protein sequence ID" value="KUF89138.1"/>
    <property type="molecule type" value="Genomic_DNA"/>
</dbReference>
<accession>A0A0W8CZU7</accession>
<comment type="pathway">
    <text evidence="4">Protein modification; protein ubiquitination.</text>
</comment>
<organism evidence="7 8">
    <name type="scientific">Phytophthora nicotianae</name>
    <name type="common">Potato buckeye rot agent</name>
    <name type="synonym">Phytophthora parasitica</name>
    <dbReference type="NCBI Taxonomy" id="4792"/>
    <lineage>
        <taxon>Eukaryota</taxon>
        <taxon>Sar</taxon>
        <taxon>Stramenopiles</taxon>
        <taxon>Oomycota</taxon>
        <taxon>Peronosporomycetes</taxon>
        <taxon>Peronosporales</taxon>
        <taxon>Peronosporaceae</taxon>
        <taxon>Phytophthora</taxon>
    </lineage>
</organism>
<dbReference type="GO" id="GO:0008270">
    <property type="term" value="F:zinc ion binding"/>
    <property type="evidence" value="ECO:0007669"/>
    <property type="project" value="UniProtKB-UniRule"/>
</dbReference>
<protein>
    <recommendedName>
        <fullName evidence="4">E3 ubiquitin-protein ligase</fullName>
        <ecNumber evidence="4">2.3.2.27</ecNumber>
    </recommendedName>
</protein>
<comment type="catalytic activity">
    <reaction evidence="4">
        <text>S-ubiquitinyl-[E2 ubiquitin-conjugating enzyme]-L-cysteine + [acceptor protein]-L-lysine = [E2 ubiquitin-conjugating enzyme]-L-cysteine + N(6)-ubiquitinyl-[acceptor protein]-L-lysine.</text>
        <dbReference type="EC" id="2.3.2.27"/>
    </reaction>
</comment>
<sequence>MDLFARARSVIDHRGASAVTRRQSREQDAQDTQDSREQDQDRVLGGPKAKVRALLDEMLASASWGEKEHEGEERRLLNELQTCILDAESRQALEQLPKRIDHEDHEVFFYYTHSGGCCDCGDTEAWAPEGFCTRHKGAQDADPLSFLPPDLLANSRECIGEVMKLVLDSVKEARFGSVINEDDLEVMRDKLGSEAPDRRYSVIVHYNELQTSQEFATALNKAHPAIAVRHTYSLHLNAD</sequence>
<evidence type="ECO:0000256" key="4">
    <source>
        <dbReference type="RuleBase" id="RU366018"/>
    </source>
</evidence>
<evidence type="ECO:0000256" key="3">
    <source>
        <dbReference type="ARBA" id="ARBA00022833"/>
    </source>
</evidence>
<dbReference type="EC" id="2.3.2.27" evidence="4"/>
<dbReference type="GO" id="GO:0071596">
    <property type="term" value="P:ubiquitin-dependent protein catabolic process via the N-end rule pathway"/>
    <property type="evidence" value="ECO:0007669"/>
    <property type="project" value="UniProtKB-UniRule"/>
</dbReference>
<dbReference type="InterPro" id="IPR039164">
    <property type="entry name" value="UBR1-like"/>
</dbReference>
<evidence type="ECO:0000256" key="5">
    <source>
        <dbReference type="SAM" id="MobiDB-lite"/>
    </source>
</evidence>
<comment type="function">
    <text evidence="4">Ubiquitin ligase protein which is a component of the N-end rule pathway. Recognizes and binds to proteins bearing specific N-terminal residues that are destabilizing according to the N-end rule, leading to their ubiquitination and subsequent degradation.</text>
</comment>
<keyword evidence="4" id="KW-0808">Transferase</keyword>
<dbReference type="GO" id="GO:0000151">
    <property type="term" value="C:ubiquitin ligase complex"/>
    <property type="evidence" value="ECO:0007669"/>
    <property type="project" value="TreeGrafter"/>
</dbReference>
<dbReference type="GO" id="GO:0061630">
    <property type="term" value="F:ubiquitin protein ligase activity"/>
    <property type="evidence" value="ECO:0007669"/>
    <property type="project" value="UniProtKB-UniRule"/>
</dbReference>
<dbReference type="AlphaFoldDB" id="A0A0W8CZU7"/>
<dbReference type="UniPathway" id="UPA00143"/>
<evidence type="ECO:0000313" key="7">
    <source>
        <dbReference type="EMBL" id="KUF89138.1"/>
    </source>
</evidence>
<evidence type="ECO:0000313" key="8">
    <source>
        <dbReference type="Proteomes" id="UP000054636"/>
    </source>
</evidence>
<dbReference type="PANTHER" id="PTHR21497">
    <property type="entry name" value="UBIQUITIN LIGASE E3 ALPHA-RELATED"/>
    <property type="match status" value="1"/>
</dbReference>
<reference evidence="7 8" key="1">
    <citation type="submission" date="2015-11" db="EMBL/GenBank/DDBJ databases">
        <title>Genomes and virulence difference between two physiological races of Phytophthora nicotianae.</title>
        <authorList>
            <person name="Liu H."/>
            <person name="Ma X."/>
            <person name="Yu H."/>
            <person name="Fang D."/>
            <person name="Li Y."/>
            <person name="Wang X."/>
            <person name="Wang W."/>
            <person name="Dong Y."/>
            <person name="Xiao B."/>
        </authorList>
    </citation>
    <scope>NUCLEOTIDE SEQUENCE [LARGE SCALE GENOMIC DNA]</scope>
    <source>
        <strain evidence="8">race 1</strain>
    </source>
</reference>
<name>A0A0W8CZU7_PHYNI</name>
<gene>
    <name evidence="7" type="ORF">AM588_10002080</name>
</gene>
<feature type="domain" description="UBR-type" evidence="6">
    <location>
        <begin position="100"/>
        <end position="135"/>
    </location>
</feature>
<keyword evidence="1 4" id="KW-0479">Metal-binding</keyword>